<evidence type="ECO:0000256" key="5">
    <source>
        <dbReference type="ARBA" id="ARBA00039636"/>
    </source>
</evidence>
<evidence type="ECO:0000313" key="8">
    <source>
        <dbReference type="Proteomes" id="UP000827986"/>
    </source>
</evidence>
<dbReference type="AlphaFoldDB" id="A0A9D4B7S2"/>
<keyword evidence="1" id="KW-0770">Synapse</keyword>
<sequence>MSSGGSQDTQPSEDPAGGSSSERERIRCRMKMVIGQLEGILQELKEVAKELREVSAAGAGAPWGAPKRAKLPGFAMPKEFPSWSRAGSEKQTVVGTACVCGTVCLSAASPAPIVSAACVCVCVHPLLYCGYSVCVSLALLWVQLVCVCREQIRFPYCPEPQTVKSPVHILTAV</sequence>
<keyword evidence="2" id="KW-0175">Coiled coil</keyword>
<dbReference type="GO" id="GO:0060080">
    <property type="term" value="P:inhibitory postsynaptic potential"/>
    <property type="evidence" value="ECO:0007669"/>
    <property type="project" value="TreeGrafter"/>
</dbReference>
<evidence type="ECO:0000256" key="1">
    <source>
        <dbReference type="ARBA" id="ARBA00023018"/>
    </source>
</evidence>
<evidence type="ECO:0000256" key="2">
    <source>
        <dbReference type="ARBA" id="ARBA00023054"/>
    </source>
</evidence>
<proteinExistence type="inferred from homology"/>
<name>A0A9D4B7S2_9SAUR</name>
<protein>
    <recommendedName>
        <fullName evidence="5">Inhibitory synaptic factor 1</fullName>
    </recommendedName>
</protein>
<keyword evidence="8" id="KW-1185">Reference proteome</keyword>
<feature type="region of interest" description="Disordered" evidence="6">
    <location>
        <begin position="1"/>
        <end position="25"/>
    </location>
</feature>
<feature type="compositionally biased region" description="Polar residues" evidence="6">
    <location>
        <begin position="1"/>
        <end position="12"/>
    </location>
</feature>
<dbReference type="EMBL" id="JAHDVG010000465">
    <property type="protein sequence ID" value="KAH1184423.1"/>
    <property type="molecule type" value="Genomic_DNA"/>
</dbReference>
<organism evidence="7 8">
    <name type="scientific">Mauremys mutica</name>
    <name type="common">yellowpond turtle</name>
    <dbReference type="NCBI Taxonomy" id="74926"/>
    <lineage>
        <taxon>Eukaryota</taxon>
        <taxon>Metazoa</taxon>
        <taxon>Chordata</taxon>
        <taxon>Craniata</taxon>
        <taxon>Vertebrata</taxon>
        <taxon>Euteleostomi</taxon>
        <taxon>Archelosauria</taxon>
        <taxon>Testudinata</taxon>
        <taxon>Testudines</taxon>
        <taxon>Cryptodira</taxon>
        <taxon>Durocryptodira</taxon>
        <taxon>Testudinoidea</taxon>
        <taxon>Geoemydidae</taxon>
        <taxon>Geoemydinae</taxon>
        <taxon>Mauremys</taxon>
    </lineage>
</organism>
<accession>A0A9D4B7S2</accession>
<dbReference type="Proteomes" id="UP000827986">
    <property type="component" value="Unassembled WGS sequence"/>
</dbReference>
<evidence type="ECO:0000256" key="3">
    <source>
        <dbReference type="ARBA" id="ARBA00034105"/>
    </source>
</evidence>
<dbReference type="InterPro" id="IPR027997">
    <property type="entry name" value="Largen/INSYN1"/>
</dbReference>
<comment type="subcellular location">
    <subcellularLocation>
        <location evidence="3">Postsynaptic density</location>
    </subcellularLocation>
</comment>
<reference evidence="7" key="1">
    <citation type="submission" date="2021-09" db="EMBL/GenBank/DDBJ databases">
        <title>The genome of Mauremys mutica provides insights into the evolution of semi-aquatic lifestyle.</title>
        <authorList>
            <person name="Gong S."/>
            <person name="Gao Y."/>
        </authorList>
    </citation>
    <scope>NUCLEOTIDE SEQUENCE</scope>
    <source>
        <strain evidence="7">MM-2020</strain>
        <tissue evidence="7">Muscle</tissue>
    </source>
</reference>
<gene>
    <name evidence="7" type="ORF">KIL84_015039</name>
</gene>
<comment type="caution">
    <text evidence="7">The sequence shown here is derived from an EMBL/GenBank/DDBJ whole genome shotgun (WGS) entry which is preliminary data.</text>
</comment>
<comment type="similarity">
    <text evidence="4">Belongs to the INSYN1 family.</text>
</comment>
<dbReference type="PANTHER" id="PTHR15917">
    <property type="match status" value="1"/>
</dbReference>
<evidence type="ECO:0000256" key="4">
    <source>
        <dbReference type="ARBA" id="ARBA00038239"/>
    </source>
</evidence>
<evidence type="ECO:0000313" key="7">
    <source>
        <dbReference type="EMBL" id="KAH1184423.1"/>
    </source>
</evidence>
<dbReference type="PANTHER" id="PTHR15917:SF3">
    <property type="entry name" value="INHIBITORY SYNAPTIC FACTOR 1"/>
    <property type="match status" value="1"/>
</dbReference>
<evidence type="ECO:0000256" key="6">
    <source>
        <dbReference type="SAM" id="MobiDB-lite"/>
    </source>
</evidence>
<dbReference type="GO" id="GO:0014069">
    <property type="term" value="C:postsynaptic density"/>
    <property type="evidence" value="ECO:0007669"/>
    <property type="project" value="UniProtKB-SubCell"/>
</dbReference>